<dbReference type="SUPFAM" id="SSF52540">
    <property type="entry name" value="P-loop containing nucleoside triphosphate hydrolases"/>
    <property type="match status" value="1"/>
</dbReference>
<proteinExistence type="predicted"/>
<keyword evidence="2" id="KW-1185">Reference proteome</keyword>
<dbReference type="Proteomes" id="UP000826722">
    <property type="component" value="Chromosome"/>
</dbReference>
<dbReference type="InterPro" id="IPR027417">
    <property type="entry name" value="P-loop_NTPase"/>
</dbReference>
<evidence type="ECO:0000313" key="1">
    <source>
        <dbReference type="EMBL" id="BCM25445.1"/>
    </source>
</evidence>
<name>A0A8D5G139_9PROT</name>
<dbReference type="RefSeq" id="WP_221763533.1">
    <property type="nucleotide sequence ID" value="NZ_AP024110.1"/>
</dbReference>
<dbReference type="KEGG" id="mpau:ZMTM_17040"/>
<gene>
    <name evidence="1" type="ORF">ZMTM_17040</name>
</gene>
<reference evidence="1" key="1">
    <citation type="journal article" date="2021" name="Arch. Microbiol.">
        <title>Methyloradius palustris gen. nov., sp. nov., a methanol-oxidizing bacterium isolated from snow.</title>
        <authorList>
            <person name="Miyadera T."/>
            <person name="Kojima H."/>
            <person name="Fukui M."/>
        </authorList>
    </citation>
    <scope>NUCLEOTIDE SEQUENCE</scope>
    <source>
        <strain evidence="1">Zm11</strain>
    </source>
</reference>
<evidence type="ECO:0000313" key="2">
    <source>
        <dbReference type="Proteomes" id="UP000826722"/>
    </source>
</evidence>
<protein>
    <submittedName>
        <fullName evidence="1">Site-determining protein</fullName>
    </submittedName>
</protein>
<organism evidence="1 2">
    <name type="scientific">Methyloradius palustris</name>
    <dbReference type="NCBI Taxonomy" id="2778876"/>
    <lineage>
        <taxon>Bacteria</taxon>
        <taxon>Pseudomonadati</taxon>
        <taxon>Pseudomonadota</taxon>
        <taxon>Betaproteobacteria</taxon>
        <taxon>Nitrosomonadales</taxon>
        <taxon>Methylophilaceae</taxon>
        <taxon>Methyloradius</taxon>
    </lineage>
</organism>
<dbReference type="EMBL" id="AP024110">
    <property type="protein sequence ID" value="BCM25445.1"/>
    <property type="molecule type" value="Genomic_DNA"/>
</dbReference>
<accession>A0A8D5G139</accession>
<dbReference type="AlphaFoldDB" id="A0A8D5G139"/>
<dbReference type="Gene3D" id="3.40.50.300">
    <property type="entry name" value="P-loop containing nucleotide triphosphate hydrolases"/>
    <property type="match status" value="1"/>
</dbReference>
<sequence>MPNTNHGFIEDQAAGLRRIMAGPIPRIITVISAFNSDCHKEQPRLLSNLAASLLLQSSEVLIMHTGPETREATIQYSLNQAPALIDAVMQKSTLEEIMALCGERKYEDGYNIAKLSHKSRSHPAFDGITKTALSQNFSQLASHYDVILLDAVLNKHHELPLPILSEHEIVIHLTQEAESIKQAYILIKQMCQKIGQRSFGILVSHANNAEAQIVFNNISEVAQRFMQIELEFIGNVPKDEHISHATSLGRAVVNAFPRAQASLAFKGLAKRLDYKQDLSKMAGQVSFS</sequence>